<sequence length="103" mass="11358">MNSPLDIAPKILNLMAPLKSNLHSMLALLTNGQPFEVNEIGFTQREDGGVDLQLGLNCETFKDMDLGIFTELLQQVATEAYVVDHSAENSFFSVNIPFKGKKS</sequence>
<organism evidence="1 2">
    <name type="scientific">Ewingella americana</name>
    <dbReference type="NCBI Taxonomy" id="41202"/>
    <lineage>
        <taxon>Bacteria</taxon>
        <taxon>Pseudomonadati</taxon>
        <taxon>Pseudomonadota</taxon>
        <taxon>Gammaproteobacteria</taxon>
        <taxon>Enterobacterales</taxon>
        <taxon>Yersiniaceae</taxon>
        <taxon>Ewingella</taxon>
    </lineage>
</organism>
<protein>
    <submittedName>
        <fullName evidence="1">Uncharacterized protein</fullName>
    </submittedName>
</protein>
<accession>A0A502GGQ9</accession>
<dbReference type="EMBL" id="RCZD01000008">
    <property type="protein sequence ID" value="TPG59913.1"/>
    <property type="molecule type" value="Genomic_DNA"/>
</dbReference>
<dbReference type="Proteomes" id="UP000317663">
    <property type="component" value="Unassembled WGS sequence"/>
</dbReference>
<dbReference type="AlphaFoldDB" id="A0A502GGQ9"/>
<reference evidence="1 2" key="1">
    <citation type="journal article" date="2019" name="Environ. Microbiol.">
        <title>Species interactions and distinct microbial communities in high Arctic permafrost affected cryosols are associated with the CH4 and CO2 gas fluxes.</title>
        <authorList>
            <person name="Altshuler I."/>
            <person name="Hamel J."/>
            <person name="Turney S."/>
            <person name="Magnuson E."/>
            <person name="Levesque R."/>
            <person name="Greer C."/>
            <person name="Whyte L.G."/>
        </authorList>
    </citation>
    <scope>NUCLEOTIDE SEQUENCE [LARGE SCALE GENOMIC DNA]</scope>
    <source>
        <strain evidence="1 2">E4</strain>
    </source>
</reference>
<proteinExistence type="predicted"/>
<keyword evidence="2" id="KW-1185">Reference proteome</keyword>
<comment type="caution">
    <text evidence="1">The sequence shown here is derived from an EMBL/GenBank/DDBJ whole genome shotgun (WGS) entry which is preliminary data.</text>
</comment>
<name>A0A502GGQ9_9GAMM</name>
<evidence type="ECO:0000313" key="2">
    <source>
        <dbReference type="Proteomes" id="UP000317663"/>
    </source>
</evidence>
<gene>
    <name evidence="1" type="ORF">EAH77_15210</name>
</gene>
<dbReference type="RefSeq" id="WP_140473641.1">
    <property type="nucleotide sequence ID" value="NZ_RCZD01000008.1"/>
</dbReference>
<evidence type="ECO:0000313" key="1">
    <source>
        <dbReference type="EMBL" id="TPG59913.1"/>
    </source>
</evidence>